<keyword evidence="1" id="KW-0175">Coiled coil</keyword>
<dbReference type="PANTHER" id="PTHR19265">
    <property type="entry name" value="MEIOSIS-SPECIFIC NUCLEAR STRUCTURAL PROTEIN 1"/>
    <property type="match status" value="1"/>
</dbReference>
<evidence type="ECO:0008006" key="4">
    <source>
        <dbReference type="Google" id="ProtNLM"/>
    </source>
</evidence>
<proteinExistence type="predicted"/>
<feature type="non-terminal residue" evidence="2">
    <location>
        <position position="174"/>
    </location>
</feature>
<gene>
    <name evidence="2" type="ORF">EZS28_029478</name>
</gene>
<comment type="caution">
    <text evidence="2">The sequence shown here is derived from an EMBL/GenBank/DDBJ whole genome shotgun (WGS) entry which is preliminary data.</text>
</comment>
<dbReference type="PANTHER" id="PTHR19265:SF0">
    <property type="entry name" value="MEIOSIS-SPECIFIC NUCLEAR STRUCTURAL PROTEIN 1"/>
    <property type="match status" value="1"/>
</dbReference>
<dbReference type="Proteomes" id="UP000324800">
    <property type="component" value="Unassembled WGS sequence"/>
</dbReference>
<dbReference type="InterPro" id="IPR026504">
    <property type="entry name" value="MNS1"/>
</dbReference>
<name>A0A5J4UXP7_9EUKA</name>
<protein>
    <recommendedName>
        <fullName evidence="4">Meiosis-specific nuclear structural protein 1</fullName>
    </recommendedName>
</protein>
<evidence type="ECO:0000256" key="1">
    <source>
        <dbReference type="SAM" id="Coils"/>
    </source>
</evidence>
<dbReference type="AlphaFoldDB" id="A0A5J4UXP7"/>
<dbReference type="EMBL" id="SNRW01011557">
    <property type="protein sequence ID" value="KAA6374994.1"/>
    <property type="molecule type" value="Genomic_DNA"/>
</dbReference>
<sequence length="174" mass="21114">MLSDIDTRARARQMEKVRREIQKEEELARELEEDRRNRILRERTYNAQQKLAEEMARKKRQEIVESAEHERLRREEFEIRDLENKLQAAYMNKEREHQVKEHAQIEKQKIVDNLEAERKAFEWQEVLKSRQPDPNVIAAKKLEEERKAIAQAKHEREVAQQIAFETFLREKKAV</sequence>
<dbReference type="OrthoDB" id="197839at2759"/>
<accession>A0A5J4UXP7</accession>
<feature type="coiled-coil region" evidence="1">
    <location>
        <begin position="135"/>
        <end position="162"/>
    </location>
</feature>
<evidence type="ECO:0000313" key="2">
    <source>
        <dbReference type="EMBL" id="KAA6374994.1"/>
    </source>
</evidence>
<organism evidence="2 3">
    <name type="scientific">Streblomastix strix</name>
    <dbReference type="NCBI Taxonomy" id="222440"/>
    <lineage>
        <taxon>Eukaryota</taxon>
        <taxon>Metamonada</taxon>
        <taxon>Preaxostyla</taxon>
        <taxon>Oxymonadida</taxon>
        <taxon>Streblomastigidae</taxon>
        <taxon>Streblomastix</taxon>
    </lineage>
</organism>
<feature type="coiled-coil region" evidence="1">
    <location>
        <begin position="14"/>
        <end position="41"/>
    </location>
</feature>
<reference evidence="2 3" key="1">
    <citation type="submission" date="2019-03" db="EMBL/GenBank/DDBJ databases">
        <title>Single cell metagenomics reveals metabolic interactions within the superorganism composed of flagellate Streblomastix strix and complex community of Bacteroidetes bacteria on its surface.</title>
        <authorList>
            <person name="Treitli S.C."/>
            <person name="Kolisko M."/>
            <person name="Husnik F."/>
            <person name="Keeling P."/>
            <person name="Hampl V."/>
        </authorList>
    </citation>
    <scope>NUCLEOTIDE SEQUENCE [LARGE SCALE GENOMIC DNA]</scope>
    <source>
        <strain evidence="2">ST1C</strain>
    </source>
</reference>
<evidence type="ECO:0000313" key="3">
    <source>
        <dbReference type="Proteomes" id="UP000324800"/>
    </source>
</evidence>